<dbReference type="InterPro" id="IPR048385">
    <property type="entry name" value="Med15_central"/>
</dbReference>
<reference evidence="5" key="2">
    <citation type="submission" date="2025-08" db="UniProtKB">
        <authorList>
            <consortium name="Ensembl"/>
        </authorList>
    </citation>
    <scope>IDENTIFICATION</scope>
</reference>
<dbReference type="GO" id="GO:0070847">
    <property type="term" value="C:core mediator complex"/>
    <property type="evidence" value="ECO:0000318"/>
    <property type="project" value="GO_Central"/>
</dbReference>
<feature type="domain" description="ARC105/Med15 mediator subunit C-terminal" evidence="4">
    <location>
        <begin position="465"/>
        <end position="571"/>
    </location>
</feature>
<dbReference type="AlphaFoldDB" id="F6SWM7"/>
<name>F6SWM7_CIOIN</name>
<dbReference type="PANTHER" id="PTHR31804">
    <property type="entry name" value="MEDIATOR OF RNA POLYMERASE II TRANSCRIPTION SUBUNIT 15"/>
    <property type="match status" value="1"/>
</dbReference>
<dbReference type="Proteomes" id="UP000008144">
    <property type="component" value="Unassembled WGS sequence"/>
</dbReference>
<keyword evidence="6" id="KW-1185">Reference proteome</keyword>
<feature type="domain" description="ARC105/Med15 mediator subunit central" evidence="3">
    <location>
        <begin position="310"/>
        <end position="429"/>
    </location>
</feature>
<dbReference type="STRING" id="7719.ENSCINP00000002654"/>
<dbReference type="OMA" id="GPVPNQM"/>
<feature type="compositionally biased region" description="Polar residues" evidence="2">
    <location>
        <begin position="230"/>
        <end position="256"/>
    </location>
</feature>
<dbReference type="InParanoid" id="F6SWM7"/>
<dbReference type="HOGENOM" id="CLU_470855_0_0_1"/>
<evidence type="ECO:0000313" key="5">
    <source>
        <dbReference type="Ensembl" id="ENSCINP00000002654.3"/>
    </source>
</evidence>
<evidence type="ECO:0000259" key="3">
    <source>
        <dbReference type="Pfam" id="PF21538"/>
    </source>
</evidence>
<dbReference type="GeneTree" id="ENSGT00730000111140"/>
<evidence type="ECO:0000259" key="4">
    <source>
        <dbReference type="Pfam" id="PF21539"/>
    </source>
</evidence>
<feature type="coiled-coil region" evidence="1">
    <location>
        <begin position="30"/>
        <end position="82"/>
    </location>
</feature>
<accession>F6SWM7</accession>
<evidence type="ECO:0000313" key="6">
    <source>
        <dbReference type="Proteomes" id="UP000008144"/>
    </source>
</evidence>
<reference evidence="6" key="1">
    <citation type="journal article" date="2002" name="Science">
        <title>The draft genome of Ciona intestinalis: insights into chordate and vertebrate origins.</title>
        <authorList>
            <person name="Dehal P."/>
            <person name="Satou Y."/>
            <person name="Campbell R.K."/>
            <person name="Chapman J."/>
            <person name="Degnan B."/>
            <person name="De Tomaso A."/>
            <person name="Davidson B."/>
            <person name="Di Gregorio A."/>
            <person name="Gelpke M."/>
            <person name="Goodstein D.M."/>
            <person name="Harafuji N."/>
            <person name="Hastings K.E."/>
            <person name="Ho I."/>
            <person name="Hotta K."/>
            <person name="Huang W."/>
            <person name="Kawashima T."/>
            <person name="Lemaire P."/>
            <person name="Martinez D."/>
            <person name="Meinertzhagen I.A."/>
            <person name="Necula S."/>
            <person name="Nonaka M."/>
            <person name="Putnam N."/>
            <person name="Rash S."/>
            <person name="Saiga H."/>
            <person name="Satake M."/>
            <person name="Terry A."/>
            <person name="Yamada L."/>
            <person name="Wang H.G."/>
            <person name="Awazu S."/>
            <person name="Azumi K."/>
            <person name="Boore J."/>
            <person name="Branno M."/>
            <person name="Chin-Bow S."/>
            <person name="DeSantis R."/>
            <person name="Doyle S."/>
            <person name="Francino P."/>
            <person name="Keys D.N."/>
            <person name="Haga S."/>
            <person name="Hayashi H."/>
            <person name="Hino K."/>
            <person name="Imai K.S."/>
            <person name="Inaba K."/>
            <person name="Kano S."/>
            <person name="Kobayashi K."/>
            <person name="Kobayashi M."/>
            <person name="Lee B.I."/>
            <person name="Makabe K.W."/>
            <person name="Manohar C."/>
            <person name="Matassi G."/>
            <person name="Medina M."/>
            <person name="Mochizuki Y."/>
            <person name="Mount S."/>
            <person name="Morishita T."/>
            <person name="Miura S."/>
            <person name="Nakayama A."/>
            <person name="Nishizaka S."/>
            <person name="Nomoto H."/>
            <person name="Ohta F."/>
            <person name="Oishi K."/>
            <person name="Rigoutsos I."/>
            <person name="Sano M."/>
            <person name="Sasaki A."/>
            <person name="Sasakura Y."/>
            <person name="Shoguchi E."/>
            <person name="Shin-i T."/>
            <person name="Spagnuolo A."/>
            <person name="Stainier D."/>
            <person name="Suzuki M.M."/>
            <person name="Tassy O."/>
            <person name="Takatori N."/>
            <person name="Tokuoka M."/>
            <person name="Yagi K."/>
            <person name="Yoshizaki F."/>
            <person name="Wada S."/>
            <person name="Zhang C."/>
            <person name="Hyatt P.D."/>
            <person name="Larimer F."/>
            <person name="Detter C."/>
            <person name="Doggett N."/>
            <person name="Glavina T."/>
            <person name="Hawkins T."/>
            <person name="Richardson P."/>
            <person name="Lucas S."/>
            <person name="Kohara Y."/>
            <person name="Levine M."/>
            <person name="Satoh N."/>
            <person name="Rokhsar D.S."/>
        </authorList>
    </citation>
    <scope>NUCLEOTIDE SEQUENCE [LARGE SCALE GENOMIC DNA]</scope>
</reference>
<sequence length="579" mass="65516">MQPNQEQHIQQQQHMQNMQQMQQQNIQPQQNIQQQNIQQQNIQQQNLQQQNIQQQNLQQQNIQQQNIQQQNLQQQNIQQQQNMQQDSMYINRAGNQQTIYQTNQIQRTPQNNIIQQGSPGMPMRGMAPTNSPMSRTMTGLPSPQSSMGYQRTQWSQPSPGNQQYGAGQFVQPRPPPPTNMQTSYTAIQVFSSMCEQDLKQTIVICLQQKYIVCITIHLYIQPILKMPDSTGQPHSNTIPSLSPNHPSPQVHNTSPGLRTPGSVQAAPSPGGCVNVTIIYPMNKTTTPNIGTLAINTIPSPTPLNNSQVEDDKEYMEKLKQLQKYIEPLSRMISKFNEDEEKYNNDLCKMKTLRDTLMNPNKRLLMSTLDKCEKVLQKVTTPLTPPPLQPPLLQPRPDQHMCQPILNVIASATKSPLLNHTLKRTFGPAMKTLCGNYTIPEFVPNKRQKLQEAVLELRANKAKGKLSDNVKREIANLDSKFNIVVDEVGNDMGGNVQLFCYLNDPKLPGIPPIQISVPQSYPTQPPTWVQGFNYEPSDFLLKLRPMIRSRLTMVNNTHCTISSLLQTWASSAASASTLVH</sequence>
<reference evidence="5" key="3">
    <citation type="submission" date="2025-09" db="UniProtKB">
        <authorList>
            <consortium name="Ensembl"/>
        </authorList>
    </citation>
    <scope>IDENTIFICATION</scope>
</reference>
<feature type="region of interest" description="Disordered" evidence="2">
    <location>
        <begin position="1"/>
        <end position="27"/>
    </location>
</feature>
<evidence type="ECO:0000256" key="1">
    <source>
        <dbReference type="SAM" id="Coils"/>
    </source>
</evidence>
<proteinExistence type="predicted"/>
<dbReference type="InterPro" id="IPR048386">
    <property type="entry name" value="Med15_C"/>
</dbReference>
<dbReference type="PANTHER" id="PTHR31804:SF3">
    <property type="entry name" value="MEDIATOR OF RNA POLYMERASE II TRANSCRIPTION SUBUNIT 15"/>
    <property type="match status" value="1"/>
</dbReference>
<dbReference type="Pfam" id="PF21539">
    <property type="entry name" value="Med15_C"/>
    <property type="match status" value="1"/>
</dbReference>
<protein>
    <submittedName>
        <fullName evidence="5">Uncharacterized protein</fullName>
    </submittedName>
</protein>
<keyword evidence="1" id="KW-0175">Coiled coil</keyword>
<dbReference type="Ensembl" id="ENSCINT00000002654.3">
    <property type="protein sequence ID" value="ENSCINP00000002654.3"/>
    <property type="gene ID" value="ENSCING00000001371.3"/>
</dbReference>
<feature type="region of interest" description="Disordered" evidence="2">
    <location>
        <begin position="230"/>
        <end position="266"/>
    </location>
</feature>
<dbReference type="Pfam" id="PF21538">
    <property type="entry name" value="Med15_M"/>
    <property type="match status" value="1"/>
</dbReference>
<feature type="region of interest" description="Disordered" evidence="2">
    <location>
        <begin position="132"/>
        <end position="179"/>
    </location>
</feature>
<evidence type="ECO:0000256" key="2">
    <source>
        <dbReference type="SAM" id="MobiDB-lite"/>
    </source>
</evidence>
<feature type="compositionally biased region" description="Polar residues" evidence="2">
    <location>
        <begin position="132"/>
        <end position="165"/>
    </location>
</feature>
<organism evidence="5 6">
    <name type="scientific">Ciona intestinalis</name>
    <name type="common">Transparent sea squirt</name>
    <name type="synonym">Ascidia intestinalis</name>
    <dbReference type="NCBI Taxonomy" id="7719"/>
    <lineage>
        <taxon>Eukaryota</taxon>
        <taxon>Metazoa</taxon>
        <taxon>Chordata</taxon>
        <taxon>Tunicata</taxon>
        <taxon>Ascidiacea</taxon>
        <taxon>Phlebobranchia</taxon>
        <taxon>Cionidae</taxon>
        <taxon>Ciona</taxon>
    </lineage>
</organism>